<dbReference type="AlphaFoldDB" id="A0A1H8IFR5"/>
<evidence type="ECO:0000256" key="1">
    <source>
        <dbReference type="ARBA" id="ARBA00009437"/>
    </source>
</evidence>
<protein>
    <submittedName>
        <fullName evidence="7">HTH-type transcriptional activator AmpR</fullName>
    </submittedName>
    <submittedName>
        <fullName evidence="8">LysR family transcriptional regulator, regulator of gene expression of beta-lactamase</fullName>
    </submittedName>
</protein>
<dbReference type="PANTHER" id="PTHR30537:SF70">
    <property type="entry name" value="HTH-TYPE TRANSCRIPTIONAL ACTIVATOR AMPR"/>
    <property type="match status" value="1"/>
</dbReference>
<keyword evidence="3" id="KW-0238">DNA-binding</keyword>
<dbReference type="Proteomes" id="UP000501053">
    <property type="component" value="Chromosome"/>
</dbReference>
<dbReference type="PRINTS" id="PR00039">
    <property type="entry name" value="HTHLYSR"/>
</dbReference>
<feature type="domain" description="HTH lysR-type" evidence="6">
    <location>
        <begin position="6"/>
        <end position="63"/>
    </location>
</feature>
<evidence type="ECO:0000256" key="4">
    <source>
        <dbReference type="ARBA" id="ARBA00023159"/>
    </source>
</evidence>
<dbReference type="InterPro" id="IPR000847">
    <property type="entry name" value="LysR_HTH_N"/>
</dbReference>
<reference evidence="7 10" key="2">
    <citation type="submission" date="2020-03" db="EMBL/GenBank/DDBJ databases">
        <title>Complete Genome Sequence of Halomonas meridiana strain Eplume2, isolated from hydrothermal-plume in the north east Pacific Ocean.</title>
        <authorList>
            <person name="Kurihara Y."/>
            <person name="Kawai S."/>
            <person name="Sakai A."/>
            <person name="Galipon J."/>
            <person name="Arakawa K."/>
        </authorList>
    </citation>
    <scope>NUCLEOTIDE SEQUENCE [LARGE SCALE GENOMIC DNA]</scope>
    <source>
        <strain evidence="7 10">Eplume2</strain>
    </source>
</reference>
<gene>
    <name evidence="7" type="primary">ampR</name>
    <name evidence="7" type="ORF">HMEPL2_26740</name>
    <name evidence="8" type="ORF">SAMN04490369_101944</name>
</gene>
<accession>A0A1H8IFR5</accession>
<dbReference type="Pfam" id="PF03466">
    <property type="entry name" value="LysR_substrate"/>
    <property type="match status" value="1"/>
</dbReference>
<evidence type="ECO:0000256" key="3">
    <source>
        <dbReference type="ARBA" id="ARBA00023125"/>
    </source>
</evidence>
<dbReference type="PANTHER" id="PTHR30537">
    <property type="entry name" value="HTH-TYPE TRANSCRIPTIONAL REGULATOR"/>
    <property type="match status" value="1"/>
</dbReference>
<comment type="similarity">
    <text evidence="1">Belongs to the LysR transcriptional regulatory family.</text>
</comment>
<dbReference type="GO" id="GO:0006351">
    <property type="term" value="P:DNA-templated transcription"/>
    <property type="evidence" value="ECO:0007669"/>
    <property type="project" value="TreeGrafter"/>
</dbReference>
<dbReference type="InterPro" id="IPR005119">
    <property type="entry name" value="LysR_subst-bd"/>
</dbReference>
<evidence type="ECO:0000256" key="2">
    <source>
        <dbReference type="ARBA" id="ARBA00023015"/>
    </source>
</evidence>
<dbReference type="Gene3D" id="3.40.190.10">
    <property type="entry name" value="Periplasmic binding protein-like II"/>
    <property type="match status" value="2"/>
</dbReference>
<dbReference type="SUPFAM" id="SSF53850">
    <property type="entry name" value="Periplasmic binding protein-like II"/>
    <property type="match status" value="1"/>
</dbReference>
<sequence length="296" mass="32664">MVRSYLPLKALRAFEASARHLSFTRAAEELHVTQAAVSHQVKLLEGLLKVPLFKRLPRGLMLTQEGELLLPVLTSSFDQMSHTLDRLGERSYREVLNVGVVGTFAVGWLLPRLADFHNAYPFVDLRLSTHNNRADLAAEGLDFAIRFGTGAWHGTAAQPLLPASLSVLCIPDIAARLNTPADVLGETWLRSYRADEWTEWLLAAGLPRSFPMTKSIVFDSSIAMVEAALQGAGVALAPPLMFSRQLNSGALVQPFDTTVSLGGYWLTRLQTRAETHAMACFRQWLLTAINLREANS</sequence>
<dbReference type="SUPFAM" id="SSF46785">
    <property type="entry name" value="Winged helix' DNA-binding domain"/>
    <property type="match status" value="1"/>
</dbReference>
<dbReference type="InterPro" id="IPR036390">
    <property type="entry name" value="WH_DNA-bd_sf"/>
</dbReference>
<dbReference type="GO" id="GO:0003700">
    <property type="term" value="F:DNA-binding transcription factor activity"/>
    <property type="evidence" value="ECO:0007669"/>
    <property type="project" value="InterPro"/>
</dbReference>
<dbReference type="PROSITE" id="PS50931">
    <property type="entry name" value="HTH_LYSR"/>
    <property type="match status" value="1"/>
</dbReference>
<dbReference type="InterPro" id="IPR058163">
    <property type="entry name" value="LysR-type_TF_proteobact-type"/>
</dbReference>
<evidence type="ECO:0000259" key="6">
    <source>
        <dbReference type="PROSITE" id="PS50931"/>
    </source>
</evidence>
<reference evidence="8 9" key="1">
    <citation type="submission" date="2016-10" db="EMBL/GenBank/DDBJ databases">
        <authorList>
            <person name="de Groot N.N."/>
        </authorList>
    </citation>
    <scope>NUCLEOTIDE SEQUENCE [LARGE SCALE GENOMIC DNA]</scope>
    <source>
        <strain evidence="8 9">558</strain>
    </source>
</reference>
<dbReference type="GO" id="GO:0043565">
    <property type="term" value="F:sequence-specific DNA binding"/>
    <property type="evidence" value="ECO:0007669"/>
    <property type="project" value="TreeGrafter"/>
</dbReference>
<dbReference type="FunFam" id="1.10.10.10:FF:000038">
    <property type="entry name" value="Glycine cleavage system transcriptional activator"/>
    <property type="match status" value="1"/>
</dbReference>
<name>A0A1H8IFR5_9GAMM</name>
<dbReference type="InterPro" id="IPR036388">
    <property type="entry name" value="WH-like_DNA-bd_sf"/>
</dbReference>
<dbReference type="EMBL" id="AP022869">
    <property type="protein sequence ID" value="BCB72323.1"/>
    <property type="molecule type" value="Genomic_DNA"/>
</dbReference>
<evidence type="ECO:0000256" key="5">
    <source>
        <dbReference type="ARBA" id="ARBA00023163"/>
    </source>
</evidence>
<dbReference type="STRING" id="77097.SAMN04490369_101944"/>
<dbReference type="Pfam" id="PF00126">
    <property type="entry name" value="HTH_1"/>
    <property type="match status" value="1"/>
</dbReference>
<keyword evidence="10" id="KW-1185">Reference proteome</keyword>
<dbReference type="RefSeq" id="WP_062361909.1">
    <property type="nucleotide sequence ID" value="NZ_FODB01000019.1"/>
</dbReference>
<dbReference type="Gene3D" id="1.10.10.10">
    <property type="entry name" value="Winged helix-like DNA-binding domain superfamily/Winged helix DNA-binding domain"/>
    <property type="match status" value="1"/>
</dbReference>
<keyword evidence="2" id="KW-0805">Transcription regulation</keyword>
<keyword evidence="4" id="KW-0010">Activator</keyword>
<proteinExistence type="inferred from homology"/>
<dbReference type="Proteomes" id="UP000199493">
    <property type="component" value="Unassembled WGS sequence"/>
</dbReference>
<evidence type="ECO:0000313" key="7">
    <source>
        <dbReference type="EMBL" id="BCB72323.1"/>
    </source>
</evidence>
<dbReference type="EMBL" id="FODB01000019">
    <property type="protein sequence ID" value="SEN67660.1"/>
    <property type="molecule type" value="Genomic_DNA"/>
</dbReference>
<accession>A0A6F8XFZ7</accession>
<keyword evidence="5" id="KW-0804">Transcription</keyword>
<evidence type="ECO:0000313" key="9">
    <source>
        <dbReference type="Proteomes" id="UP000199493"/>
    </source>
</evidence>
<evidence type="ECO:0000313" key="10">
    <source>
        <dbReference type="Proteomes" id="UP000501053"/>
    </source>
</evidence>
<organism evidence="8 9">
    <name type="scientific">Vreelandella aquamarina</name>
    <dbReference type="NCBI Taxonomy" id="77097"/>
    <lineage>
        <taxon>Bacteria</taxon>
        <taxon>Pseudomonadati</taxon>
        <taxon>Pseudomonadota</taxon>
        <taxon>Gammaproteobacteria</taxon>
        <taxon>Oceanospirillales</taxon>
        <taxon>Halomonadaceae</taxon>
        <taxon>Vreelandella</taxon>
    </lineage>
</organism>
<evidence type="ECO:0000313" key="8">
    <source>
        <dbReference type="EMBL" id="SEN67660.1"/>
    </source>
</evidence>